<comment type="caution">
    <text evidence="2">The sequence shown here is derived from an EMBL/GenBank/DDBJ whole genome shotgun (WGS) entry which is preliminary data.</text>
</comment>
<gene>
    <name evidence="2" type="ORF">chiPu_0019652</name>
</gene>
<feature type="compositionally biased region" description="Polar residues" evidence="1">
    <location>
        <begin position="73"/>
        <end position="83"/>
    </location>
</feature>
<dbReference type="Proteomes" id="UP000287033">
    <property type="component" value="Unassembled WGS sequence"/>
</dbReference>
<protein>
    <submittedName>
        <fullName evidence="2">Uncharacterized protein</fullName>
    </submittedName>
</protein>
<keyword evidence="3" id="KW-1185">Reference proteome</keyword>
<name>A0A401RSQ8_CHIPU</name>
<proteinExistence type="predicted"/>
<organism evidence="2 3">
    <name type="scientific">Chiloscyllium punctatum</name>
    <name type="common">Brownbanded bambooshark</name>
    <name type="synonym">Hemiscyllium punctatum</name>
    <dbReference type="NCBI Taxonomy" id="137246"/>
    <lineage>
        <taxon>Eukaryota</taxon>
        <taxon>Metazoa</taxon>
        <taxon>Chordata</taxon>
        <taxon>Craniata</taxon>
        <taxon>Vertebrata</taxon>
        <taxon>Chondrichthyes</taxon>
        <taxon>Elasmobranchii</taxon>
        <taxon>Galeomorphii</taxon>
        <taxon>Galeoidea</taxon>
        <taxon>Orectolobiformes</taxon>
        <taxon>Hemiscylliidae</taxon>
        <taxon>Chiloscyllium</taxon>
    </lineage>
</organism>
<feature type="non-terminal residue" evidence="2">
    <location>
        <position position="1"/>
    </location>
</feature>
<reference evidence="2 3" key="1">
    <citation type="journal article" date="2018" name="Nat. Ecol. Evol.">
        <title>Shark genomes provide insights into elasmobranch evolution and the origin of vertebrates.</title>
        <authorList>
            <person name="Hara Y"/>
            <person name="Yamaguchi K"/>
            <person name="Onimaru K"/>
            <person name="Kadota M"/>
            <person name="Koyanagi M"/>
            <person name="Keeley SD"/>
            <person name="Tatsumi K"/>
            <person name="Tanaka K"/>
            <person name="Motone F"/>
            <person name="Kageyama Y"/>
            <person name="Nozu R"/>
            <person name="Adachi N"/>
            <person name="Nishimura O"/>
            <person name="Nakagawa R"/>
            <person name="Tanegashima C"/>
            <person name="Kiyatake I"/>
            <person name="Matsumoto R"/>
            <person name="Murakumo K"/>
            <person name="Nishida K"/>
            <person name="Terakita A"/>
            <person name="Kuratani S"/>
            <person name="Sato K"/>
            <person name="Hyodo S Kuraku.S."/>
        </authorList>
    </citation>
    <scope>NUCLEOTIDE SEQUENCE [LARGE SCALE GENOMIC DNA]</scope>
</reference>
<dbReference type="EMBL" id="BEZZ01002101">
    <property type="protein sequence ID" value="GCC21185.1"/>
    <property type="molecule type" value="Genomic_DNA"/>
</dbReference>
<evidence type="ECO:0000313" key="2">
    <source>
        <dbReference type="EMBL" id="GCC21185.1"/>
    </source>
</evidence>
<evidence type="ECO:0000313" key="3">
    <source>
        <dbReference type="Proteomes" id="UP000287033"/>
    </source>
</evidence>
<sequence length="94" mass="10383">KSESSIHQERSTVIYQKKPEVFKREMVDLHLPEIKAAAGKHCKIGKEGRKISESKILTLATLDLTQQPGLTSQSLVSSSQEAAETNLPPVKPFL</sequence>
<evidence type="ECO:0000256" key="1">
    <source>
        <dbReference type="SAM" id="MobiDB-lite"/>
    </source>
</evidence>
<feature type="region of interest" description="Disordered" evidence="1">
    <location>
        <begin position="73"/>
        <end position="94"/>
    </location>
</feature>
<accession>A0A401RSQ8</accession>
<dbReference type="AlphaFoldDB" id="A0A401RSQ8"/>